<dbReference type="PRINTS" id="PR00412">
    <property type="entry name" value="EPOXHYDRLASE"/>
</dbReference>
<dbReference type="PRINTS" id="PR00111">
    <property type="entry name" value="ABHYDROLASE"/>
</dbReference>
<dbReference type="Proteomes" id="UP000774935">
    <property type="component" value="Unassembled WGS sequence"/>
</dbReference>
<comment type="caution">
    <text evidence="2">The sequence shown here is derived from an EMBL/GenBank/DDBJ whole genome shotgun (WGS) entry which is preliminary data.</text>
</comment>
<gene>
    <name evidence="2" type="ORF">KYK27_01195</name>
</gene>
<dbReference type="EMBL" id="JAHWXQ010000001">
    <property type="protein sequence ID" value="MBW3363639.1"/>
    <property type="molecule type" value="Genomic_DNA"/>
</dbReference>
<dbReference type="PANTHER" id="PTHR46438:SF11">
    <property type="entry name" value="LIPASE-RELATED"/>
    <property type="match status" value="1"/>
</dbReference>
<dbReference type="RefSeq" id="WP_199108242.1">
    <property type="nucleotide sequence ID" value="NZ_JAHWXQ010000001.1"/>
</dbReference>
<evidence type="ECO:0000259" key="1">
    <source>
        <dbReference type="Pfam" id="PF12697"/>
    </source>
</evidence>
<dbReference type="InterPro" id="IPR000639">
    <property type="entry name" value="Epox_hydrolase-like"/>
</dbReference>
<dbReference type="InterPro" id="IPR029058">
    <property type="entry name" value="AB_hydrolase_fold"/>
</dbReference>
<protein>
    <submittedName>
        <fullName evidence="2">Alpha/beta hydrolase</fullName>
    </submittedName>
</protein>
<proteinExistence type="predicted"/>
<keyword evidence="3" id="KW-1185">Reference proteome</keyword>
<sequence length="316" mass="35025">MKRKAKHIGLAVAGIVIVATALLIHKDIPAEELKAKYTAPNSRFVTIAGANLHYRDEGQGTPIILLHGTAASLNTWDGWAFELSKNYRVLRIDLPGFGLTGRNQSDTYTIEYYTQLLLAFLDSHGIEKAHLAGSSLGGQIAYDFAAMYPDRVHKLILVSPTGVTNANDKSISMPFLLAQTPIVKHSLRYITPRFIVEKSLKEVYGDDSKLTEQTITLSHDMLLREGNREAFIARMNTQDADNLHKLAQVQAPTLLLWGEADAWVPVTDAAHFQKNIKGAQLKLYPGAGHIPMEELPQETVQDALHFLNTELALHNQ</sequence>
<dbReference type="InterPro" id="IPR000073">
    <property type="entry name" value="AB_hydrolase_1"/>
</dbReference>
<accession>A0ABS6X7M9</accession>
<dbReference type="Pfam" id="PF12697">
    <property type="entry name" value="Abhydrolase_6"/>
    <property type="match status" value="1"/>
</dbReference>
<dbReference type="SUPFAM" id="SSF53474">
    <property type="entry name" value="alpha/beta-Hydrolases"/>
    <property type="match status" value="1"/>
</dbReference>
<evidence type="ECO:0000313" key="3">
    <source>
        <dbReference type="Proteomes" id="UP000774935"/>
    </source>
</evidence>
<dbReference type="GO" id="GO:0016787">
    <property type="term" value="F:hydrolase activity"/>
    <property type="evidence" value="ECO:0007669"/>
    <property type="project" value="UniProtKB-KW"/>
</dbReference>
<feature type="domain" description="AB hydrolase-1" evidence="1">
    <location>
        <begin position="63"/>
        <end position="300"/>
    </location>
</feature>
<reference evidence="2 3" key="1">
    <citation type="submission" date="2021-07" db="EMBL/GenBank/DDBJ databases">
        <authorList>
            <person name="Kim M.K."/>
        </authorList>
    </citation>
    <scope>NUCLEOTIDE SEQUENCE [LARGE SCALE GENOMIC DNA]</scope>
    <source>
        <strain evidence="2 3">HLY7-15</strain>
    </source>
</reference>
<dbReference type="PANTHER" id="PTHR46438">
    <property type="entry name" value="ALPHA/BETA-HYDROLASES SUPERFAMILY PROTEIN"/>
    <property type="match status" value="1"/>
</dbReference>
<keyword evidence="2" id="KW-0378">Hydrolase</keyword>
<organism evidence="2 3">
    <name type="scientific">Pontibacter populi</name>
    <dbReference type="NCBI Taxonomy" id="890055"/>
    <lineage>
        <taxon>Bacteria</taxon>
        <taxon>Pseudomonadati</taxon>
        <taxon>Bacteroidota</taxon>
        <taxon>Cytophagia</taxon>
        <taxon>Cytophagales</taxon>
        <taxon>Hymenobacteraceae</taxon>
        <taxon>Pontibacter</taxon>
    </lineage>
</organism>
<dbReference type="Gene3D" id="3.40.50.1820">
    <property type="entry name" value="alpha/beta hydrolase"/>
    <property type="match status" value="1"/>
</dbReference>
<name>A0ABS6X7M9_9BACT</name>
<evidence type="ECO:0000313" key="2">
    <source>
        <dbReference type="EMBL" id="MBW3363639.1"/>
    </source>
</evidence>